<keyword evidence="7" id="KW-0067">ATP-binding</keyword>
<dbReference type="NCBIfam" id="TIGR00229">
    <property type="entry name" value="sensory_box"/>
    <property type="match status" value="1"/>
</dbReference>
<keyword evidence="14" id="KW-1185">Reference proteome</keyword>
<dbReference type="Gene3D" id="3.40.50.2300">
    <property type="match status" value="1"/>
</dbReference>
<evidence type="ECO:0000259" key="12">
    <source>
        <dbReference type="PROSITE" id="PS50112"/>
    </source>
</evidence>
<dbReference type="CDD" id="cd00082">
    <property type="entry name" value="HisKA"/>
    <property type="match status" value="1"/>
</dbReference>
<dbReference type="EC" id="2.7.13.3" evidence="2"/>
<dbReference type="InterPro" id="IPR029016">
    <property type="entry name" value="GAF-like_dom_sf"/>
</dbReference>
<dbReference type="InterPro" id="IPR035965">
    <property type="entry name" value="PAS-like_dom_sf"/>
</dbReference>
<dbReference type="Gene3D" id="3.30.450.20">
    <property type="entry name" value="PAS domain"/>
    <property type="match status" value="1"/>
</dbReference>
<evidence type="ECO:0000256" key="8">
    <source>
        <dbReference type="ARBA" id="ARBA00023012"/>
    </source>
</evidence>
<keyword evidence="6" id="KW-0418">Kinase</keyword>
<sequence>MTPLPSPPGLDDGPVFRSLFHAYPDALLLVDMQGTIRLANPAALELLGYSMEELTALSVEQLVPDAVRSRHAAWRNAYAEQPRSRAMGMQMDLVARRRDGSEVNVEIGLSPLQDHGLPYVVAAIRSVGEYPRVKQALQRARYAEHLARFGRLAVEARDSEYLLELAPAIASEALQVEMAKVLLLEASGLEFRIAAGVGLLPEEAVGKRLPNEPRSPSGHVAATGESVLMRDYASEERFTIPAHYIRAGIVCELSVPLGDRGRTIGTLAVRSRTPQRFGDDEVRFLESLSSMLATVMQRTTSEDALNHAQRLETVGHLTGGVAHDFNNLLTVISGNLQVLEQLPACADDPMVQQLVAAAHRATRRGAELTSKLLAFSRRQVLQPIVVDVFALLGSLTDMLRRTLDQRIAITLRAVDLLCMADPVQLESALLNIAINARDAMPQGGTIAIACRPAEALPAQGGAERAPPCADGYVAIAISDSGQGMPDHVKEHAFEPFFTTKEAGRGTGLGLSTVYGFARQSHGAVMLQSTLGAGTTVTLYLPRVAERVLAEKHSDADEPRRVRAGLKVLLVEDDAEVRKVVQAFLLAMGCEAIVCADAEAALQALDAGAVFDLLLTDIVLGPGMRGTELADRVRERVPGARVLLMSGYSSALLDEEPGRELLRKPYTRTELERAMAKVMNGTQ</sequence>
<dbReference type="PANTHER" id="PTHR43065:SF49">
    <property type="entry name" value="HISTIDINE KINASE"/>
    <property type="match status" value="1"/>
</dbReference>
<dbReference type="InterPro" id="IPR003661">
    <property type="entry name" value="HisK_dim/P_dom"/>
</dbReference>
<proteinExistence type="predicted"/>
<dbReference type="Pfam" id="PF00512">
    <property type="entry name" value="HisKA"/>
    <property type="match status" value="1"/>
</dbReference>
<dbReference type="InterPro" id="IPR003018">
    <property type="entry name" value="GAF"/>
</dbReference>
<dbReference type="SMART" id="SM00065">
    <property type="entry name" value="GAF"/>
    <property type="match status" value="1"/>
</dbReference>
<name>A0ABU8WB65_9BURK</name>
<evidence type="ECO:0000256" key="6">
    <source>
        <dbReference type="ARBA" id="ARBA00022777"/>
    </source>
</evidence>
<evidence type="ECO:0000256" key="1">
    <source>
        <dbReference type="ARBA" id="ARBA00000085"/>
    </source>
</evidence>
<feature type="domain" description="Histidine kinase" evidence="10">
    <location>
        <begin position="320"/>
        <end position="544"/>
    </location>
</feature>
<dbReference type="PROSITE" id="PS50110">
    <property type="entry name" value="RESPONSE_REGULATORY"/>
    <property type="match status" value="1"/>
</dbReference>
<dbReference type="InterPro" id="IPR036097">
    <property type="entry name" value="HisK_dim/P_sf"/>
</dbReference>
<dbReference type="InterPro" id="IPR013767">
    <property type="entry name" value="PAS_fold"/>
</dbReference>
<reference evidence="13 14" key="1">
    <citation type="submission" date="2024-03" db="EMBL/GenBank/DDBJ databases">
        <title>Novel species of the genus Variovorax.</title>
        <authorList>
            <person name="Liu Q."/>
            <person name="Xin Y.-H."/>
        </authorList>
    </citation>
    <scope>NUCLEOTIDE SEQUENCE [LARGE SCALE GENOMIC DNA]</scope>
    <source>
        <strain evidence="13 14">KACC 18501</strain>
    </source>
</reference>
<evidence type="ECO:0000256" key="3">
    <source>
        <dbReference type="ARBA" id="ARBA00022553"/>
    </source>
</evidence>
<evidence type="ECO:0000259" key="11">
    <source>
        <dbReference type="PROSITE" id="PS50110"/>
    </source>
</evidence>
<feature type="domain" description="PAS" evidence="12">
    <location>
        <begin position="12"/>
        <end position="81"/>
    </location>
</feature>
<keyword evidence="5" id="KW-0547">Nucleotide-binding</keyword>
<dbReference type="InterPro" id="IPR005467">
    <property type="entry name" value="His_kinase_dom"/>
</dbReference>
<dbReference type="EMBL" id="JBBKZV010000061">
    <property type="protein sequence ID" value="MEJ8827291.1"/>
    <property type="molecule type" value="Genomic_DNA"/>
</dbReference>
<dbReference type="Gene3D" id="3.30.450.40">
    <property type="match status" value="1"/>
</dbReference>
<dbReference type="SMART" id="SM00448">
    <property type="entry name" value="REC"/>
    <property type="match status" value="1"/>
</dbReference>
<dbReference type="InterPro" id="IPR011006">
    <property type="entry name" value="CheY-like_superfamily"/>
</dbReference>
<protein>
    <recommendedName>
        <fullName evidence="2">histidine kinase</fullName>
        <ecNumber evidence="2">2.7.13.3</ecNumber>
    </recommendedName>
</protein>
<dbReference type="InterPro" id="IPR036890">
    <property type="entry name" value="HATPase_C_sf"/>
</dbReference>
<dbReference type="SUPFAM" id="SSF55785">
    <property type="entry name" value="PYP-like sensor domain (PAS domain)"/>
    <property type="match status" value="1"/>
</dbReference>
<feature type="domain" description="Response regulatory" evidence="11">
    <location>
        <begin position="566"/>
        <end position="678"/>
    </location>
</feature>
<evidence type="ECO:0000256" key="9">
    <source>
        <dbReference type="PROSITE-ProRule" id="PRU00169"/>
    </source>
</evidence>
<comment type="catalytic activity">
    <reaction evidence="1">
        <text>ATP + protein L-histidine = ADP + protein N-phospho-L-histidine.</text>
        <dbReference type="EC" id="2.7.13.3"/>
    </reaction>
</comment>
<dbReference type="PROSITE" id="PS50112">
    <property type="entry name" value="PAS"/>
    <property type="match status" value="1"/>
</dbReference>
<dbReference type="SUPFAM" id="SSF55874">
    <property type="entry name" value="ATPase domain of HSP90 chaperone/DNA topoisomerase II/histidine kinase"/>
    <property type="match status" value="1"/>
</dbReference>
<dbReference type="Pfam" id="PF00072">
    <property type="entry name" value="Response_reg"/>
    <property type="match status" value="1"/>
</dbReference>
<dbReference type="Pfam" id="PF13185">
    <property type="entry name" value="GAF_2"/>
    <property type="match status" value="1"/>
</dbReference>
<dbReference type="RefSeq" id="WP_340368320.1">
    <property type="nucleotide sequence ID" value="NZ_JBBKZV010000061.1"/>
</dbReference>
<dbReference type="CDD" id="cd00130">
    <property type="entry name" value="PAS"/>
    <property type="match status" value="1"/>
</dbReference>
<organism evidence="13 14">
    <name type="scientific">Variovorax humicola</name>
    <dbReference type="NCBI Taxonomy" id="1769758"/>
    <lineage>
        <taxon>Bacteria</taxon>
        <taxon>Pseudomonadati</taxon>
        <taxon>Pseudomonadota</taxon>
        <taxon>Betaproteobacteria</taxon>
        <taxon>Burkholderiales</taxon>
        <taxon>Comamonadaceae</taxon>
        <taxon>Variovorax</taxon>
    </lineage>
</organism>
<keyword evidence="3 9" id="KW-0597">Phosphoprotein</keyword>
<dbReference type="SMART" id="SM00388">
    <property type="entry name" value="HisKA"/>
    <property type="match status" value="1"/>
</dbReference>
<dbReference type="InterPro" id="IPR000014">
    <property type="entry name" value="PAS"/>
</dbReference>
<dbReference type="Pfam" id="PF00989">
    <property type="entry name" value="PAS"/>
    <property type="match status" value="1"/>
</dbReference>
<dbReference type="PRINTS" id="PR00344">
    <property type="entry name" value="BCTRLSENSOR"/>
</dbReference>
<dbReference type="Gene3D" id="3.30.565.10">
    <property type="entry name" value="Histidine kinase-like ATPase, C-terminal domain"/>
    <property type="match status" value="1"/>
</dbReference>
<dbReference type="SMART" id="SM00387">
    <property type="entry name" value="HATPase_c"/>
    <property type="match status" value="1"/>
</dbReference>
<evidence type="ECO:0000256" key="4">
    <source>
        <dbReference type="ARBA" id="ARBA00022679"/>
    </source>
</evidence>
<dbReference type="InterPro" id="IPR001789">
    <property type="entry name" value="Sig_transdc_resp-reg_receiver"/>
</dbReference>
<evidence type="ECO:0000259" key="10">
    <source>
        <dbReference type="PROSITE" id="PS50109"/>
    </source>
</evidence>
<dbReference type="InterPro" id="IPR003594">
    <property type="entry name" value="HATPase_dom"/>
</dbReference>
<evidence type="ECO:0000313" key="14">
    <source>
        <dbReference type="Proteomes" id="UP001363010"/>
    </source>
</evidence>
<dbReference type="SUPFAM" id="SSF52172">
    <property type="entry name" value="CheY-like"/>
    <property type="match status" value="1"/>
</dbReference>
<evidence type="ECO:0000256" key="7">
    <source>
        <dbReference type="ARBA" id="ARBA00022840"/>
    </source>
</evidence>
<dbReference type="SUPFAM" id="SSF55781">
    <property type="entry name" value="GAF domain-like"/>
    <property type="match status" value="1"/>
</dbReference>
<gene>
    <name evidence="13" type="ORF">WKW80_35825</name>
</gene>
<dbReference type="PROSITE" id="PS50109">
    <property type="entry name" value="HIS_KIN"/>
    <property type="match status" value="1"/>
</dbReference>
<dbReference type="Gene3D" id="1.10.287.130">
    <property type="match status" value="1"/>
</dbReference>
<feature type="modified residue" description="4-aspartylphosphate" evidence="9">
    <location>
        <position position="616"/>
    </location>
</feature>
<dbReference type="InterPro" id="IPR004358">
    <property type="entry name" value="Sig_transdc_His_kin-like_C"/>
</dbReference>
<dbReference type="SUPFAM" id="SSF47384">
    <property type="entry name" value="Homodimeric domain of signal transducing histidine kinase"/>
    <property type="match status" value="1"/>
</dbReference>
<dbReference type="Pfam" id="PF02518">
    <property type="entry name" value="HATPase_c"/>
    <property type="match status" value="1"/>
</dbReference>
<evidence type="ECO:0000256" key="5">
    <source>
        <dbReference type="ARBA" id="ARBA00022741"/>
    </source>
</evidence>
<keyword evidence="4" id="KW-0808">Transferase</keyword>
<evidence type="ECO:0000313" key="13">
    <source>
        <dbReference type="EMBL" id="MEJ8827291.1"/>
    </source>
</evidence>
<dbReference type="SMART" id="SM00091">
    <property type="entry name" value="PAS"/>
    <property type="match status" value="1"/>
</dbReference>
<comment type="caution">
    <text evidence="13">The sequence shown here is derived from an EMBL/GenBank/DDBJ whole genome shotgun (WGS) entry which is preliminary data.</text>
</comment>
<dbReference type="PANTHER" id="PTHR43065">
    <property type="entry name" value="SENSOR HISTIDINE KINASE"/>
    <property type="match status" value="1"/>
</dbReference>
<dbReference type="Proteomes" id="UP001363010">
    <property type="component" value="Unassembled WGS sequence"/>
</dbReference>
<keyword evidence="8" id="KW-0902">Two-component regulatory system</keyword>
<evidence type="ECO:0000256" key="2">
    <source>
        <dbReference type="ARBA" id="ARBA00012438"/>
    </source>
</evidence>
<accession>A0ABU8WB65</accession>